<evidence type="ECO:0000256" key="2">
    <source>
        <dbReference type="RuleBase" id="RU003875"/>
    </source>
</evidence>
<dbReference type="EMBL" id="JBBUTI010000011">
    <property type="protein sequence ID" value="MEK8047753.1"/>
    <property type="molecule type" value="Genomic_DNA"/>
</dbReference>
<dbReference type="Pfam" id="PF00210">
    <property type="entry name" value="Ferritin"/>
    <property type="match status" value="1"/>
</dbReference>
<evidence type="ECO:0000313" key="6">
    <source>
        <dbReference type="Proteomes" id="UP001379945"/>
    </source>
</evidence>
<dbReference type="CDD" id="cd01043">
    <property type="entry name" value="DPS"/>
    <property type="match status" value="1"/>
</dbReference>
<dbReference type="InterPro" id="IPR012347">
    <property type="entry name" value="Ferritin-like"/>
</dbReference>
<comment type="caution">
    <text evidence="5">The sequence shown here is derived from an EMBL/GenBank/DDBJ whole genome shotgun (WGS) entry which is preliminary data.</text>
</comment>
<organism evidence="5 6">
    <name type="scientific">Ideonella margarita</name>
    <dbReference type="NCBI Taxonomy" id="2984191"/>
    <lineage>
        <taxon>Bacteria</taxon>
        <taxon>Pseudomonadati</taxon>
        <taxon>Pseudomonadota</taxon>
        <taxon>Betaproteobacteria</taxon>
        <taxon>Burkholderiales</taxon>
        <taxon>Sphaerotilaceae</taxon>
        <taxon>Ideonella</taxon>
    </lineage>
</organism>
<name>A0ABU9C7F5_9BURK</name>
<evidence type="ECO:0000256" key="1">
    <source>
        <dbReference type="ARBA" id="ARBA00009497"/>
    </source>
</evidence>
<dbReference type="InterPro" id="IPR008331">
    <property type="entry name" value="Ferritin_DPS_dom"/>
</dbReference>
<dbReference type="SUPFAM" id="SSF47240">
    <property type="entry name" value="Ferritin-like"/>
    <property type="match status" value="1"/>
</dbReference>
<feature type="compositionally biased region" description="Low complexity" evidence="3">
    <location>
        <begin position="1"/>
        <end position="15"/>
    </location>
</feature>
<dbReference type="PANTHER" id="PTHR42932:SF3">
    <property type="entry name" value="DNA PROTECTION DURING STARVATION PROTEIN"/>
    <property type="match status" value="1"/>
</dbReference>
<protein>
    <submittedName>
        <fullName evidence="5">DNA starvation/stationary phase protection protein</fullName>
    </submittedName>
</protein>
<evidence type="ECO:0000256" key="3">
    <source>
        <dbReference type="SAM" id="MobiDB-lite"/>
    </source>
</evidence>
<proteinExistence type="inferred from homology"/>
<dbReference type="InterPro" id="IPR009078">
    <property type="entry name" value="Ferritin-like_SF"/>
</dbReference>
<evidence type="ECO:0000259" key="4">
    <source>
        <dbReference type="Pfam" id="PF00210"/>
    </source>
</evidence>
<evidence type="ECO:0000313" key="5">
    <source>
        <dbReference type="EMBL" id="MEK8047753.1"/>
    </source>
</evidence>
<accession>A0ABU9C7F5</accession>
<dbReference type="Proteomes" id="UP001379945">
    <property type="component" value="Unassembled WGS sequence"/>
</dbReference>
<sequence>MNPSSHSPSSSSAASTAELQERRAAPLSTPTDLKSPATEQISNTLSVLLADVFALYVKTKNFHWHMSGVHFRDLHLMLDEQAAQLWAMTDPLAERCRKLGGRTVHSIGEISRLQRVLDNDAAFVDPPDMMAELREDSRMLVRQLRRAHALCAEHGDVGTNSLLETWIDQGEQRIWFLFEASRGAGQDNGTHRTTLAL</sequence>
<dbReference type="PROSITE" id="PS00818">
    <property type="entry name" value="DPS_1"/>
    <property type="match status" value="1"/>
</dbReference>
<dbReference type="PRINTS" id="PR01346">
    <property type="entry name" value="HELNAPAPROT"/>
</dbReference>
<reference evidence="5 6" key="1">
    <citation type="submission" date="2024-04" db="EMBL/GenBank/DDBJ databases">
        <title>Novel species of the genus Ideonella isolated from streams.</title>
        <authorList>
            <person name="Lu H."/>
        </authorList>
    </citation>
    <scope>NUCLEOTIDE SEQUENCE [LARGE SCALE GENOMIC DNA]</scope>
    <source>
        <strain evidence="5 6">LYT19W</strain>
    </source>
</reference>
<feature type="region of interest" description="Disordered" evidence="3">
    <location>
        <begin position="1"/>
        <end position="36"/>
    </location>
</feature>
<feature type="domain" description="Ferritin/DPS" evidence="4">
    <location>
        <begin position="45"/>
        <end position="177"/>
    </location>
</feature>
<dbReference type="InterPro" id="IPR023188">
    <property type="entry name" value="DPS_DNA-bd_CS"/>
</dbReference>
<dbReference type="InterPro" id="IPR002177">
    <property type="entry name" value="DPS_DNA-bd"/>
</dbReference>
<gene>
    <name evidence="5" type="ORF">AACH00_15425</name>
</gene>
<dbReference type="RefSeq" id="WP_341400060.1">
    <property type="nucleotide sequence ID" value="NZ_JBBUTI010000011.1"/>
</dbReference>
<comment type="similarity">
    <text evidence="1 2">Belongs to the Dps family.</text>
</comment>
<dbReference type="Gene3D" id="1.20.1260.10">
    <property type="match status" value="1"/>
</dbReference>
<dbReference type="PANTHER" id="PTHR42932">
    <property type="entry name" value="GENERAL STRESS PROTEIN 20U"/>
    <property type="match status" value="1"/>
</dbReference>
<keyword evidence="6" id="KW-1185">Reference proteome</keyword>